<dbReference type="OMA" id="GRWITTH"/>
<dbReference type="AlphaFoldDB" id="A0A9J7LSX0"/>
<reference evidence="2" key="1">
    <citation type="journal article" date="2020" name="Nat. Ecol. Evol.">
        <title>Deeply conserved synteny resolves early events in vertebrate evolution.</title>
        <authorList>
            <person name="Simakov O."/>
            <person name="Marletaz F."/>
            <person name="Yue J.X."/>
            <person name="O'Connell B."/>
            <person name="Jenkins J."/>
            <person name="Brandt A."/>
            <person name="Calef R."/>
            <person name="Tung C.H."/>
            <person name="Huang T.K."/>
            <person name="Schmutz J."/>
            <person name="Satoh N."/>
            <person name="Yu J.K."/>
            <person name="Putnam N.H."/>
            <person name="Green R.E."/>
            <person name="Rokhsar D.S."/>
        </authorList>
    </citation>
    <scope>NUCLEOTIDE SEQUENCE [LARGE SCALE GENOMIC DNA]</scope>
    <source>
        <strain evidence="2">S238N-H82</strain>
    </source>
</reference>
<dbReference type="SUPFAM" id="SSF56219">
    <property type="entry name" value="DNase I-like"/>
    <property type="match status" value="1"/>
</dbReference>
<dbReference type="KEGG" id="bfo:118424240"/>
<keyword evidence="2" id="KW-1185">Reference proteome</keyword>
<dbReference type="Proteomes" id="UP000001554">
    <property type="component" value="Chromosome 10"/>
</dbReference>
<dbReference type="SUPFAM" id="SSF56672">
    <property type="entry name" value="DNA/RNA polymerases"/>
    <property type="match status" value="1"/>
</dbReference>
<dbReference type="OrthoDB" id="10037236at2759"/>
<dbReference type="GeneID" id="118424240"/>
<protein>
    <submittedName>
        <fullName evidence="3">Uncharacterized protein LOC118424240</fullName>
    </submittedName>
</protein>
<evidence type="ECO:0000259" key="1">
    <source>
        <dbReference type="Pfam" id="PF00078"/>
    </source>
</evidence>
<reference evidence="3" key="2">
    <citation type="submission" date="2025-08" db="UniProtKB">
        <authorList>
            <consortium name="RefSeq"/>
        </authorList>
    </citation>
    <scope>IDENTIFICATION</scope>
    <source>
        <strain evidence="3">S238N-H82</strain>
        <tissue evidence="3">Testes</tissue>
    </source>
</reference>
<feature type="domain" description="Reverse transcriptase" evidence="1">
    <location>
        <begin position="596"/>
        <end position="770"/>
    </location>
</feature>
<dbReference type="Gene3D" id="3.60.10.10">
    <property type="entry name" value="Endonuclease/exonuclease/phosphatase"/>
    <property type="match status" value="1"/>
</dbReference>
<dbReference type="InterPro" id="IPR043502">
    <property type="entry name" value="DNA/RNA_pol_sf"/>
</dbReference>
<sequence length="936" mass="106035">MASSVFRYSMDFMRSLKPSHATTCPQLKQLLRDNGILRGSSRPRGKKAGRNCLRKIETVVGRRNDLITFHRPPLLSSPVSRANLTSIKTVSNHQPSCTPAVHQPSCTTAVPTFLLTNPRSLVNKIDEFQAVLTSNNVDIAAVSESWFMPSTPHEQQSVEGYTLYSKCRTDRRGGGVAVYVHDSIPSRVLTEITVPEQLECLWVYVRPHRLTRQFSSIALCALYSPPQSPHEEELVEHIISAADQLRTSFQNIGLAFLGDFNHLNIHSILLDRELSQVVQSCTRGNATLDLIVTNMKTCYKPPKILPPIGLSDHCCVLWQAQVKLKQNTCTKKLIRPIREPNLSHFGRWITTHTWEEVLAATTTEEKADTFYSTLTSAIAEYFPTKTVKQHHCDKPWITPRIKHLIQQRQRTFTNGSCTAMSKFYRNKVQKEIRKAKNKFYTIDIEGRRKDNPRAWHNGLKSICNMNRKASRIYAPGIDQNDHAALANAINAKFASVSQSLPPLDLSSLPSFLPAQPLPVIQEWEVYSHLRATNTYKSPGPDNVPAFLLKEFACELSTPLCDLLNTSLKEGTVPRQWKEANVVPLPKSSPPNIDELRPISLTPMLSKLYLSKAFDKVDHTIAIRSLLDLGVRPAVIPWICSFITDRRQRVMYQGELSDWLYLSCGVAQGTLLGPVIFMALIDGALREVADRWKFVDDMNIAQTRLVRQPCTLQPTLDNLTTWVSDHKMTLNPKKCFVLRVCFMKAPPPPQPLMISEQPLKCVSHVKVLGLTVQNDLKWNIQVSNMLTSANRRLYILRRLKRFGVSLADLKSVYMSYVRPALEYAVPVWHSSITKDQAAKLERIQKRACKIILGIHYTDYASALSTLDLSTLADRRISICATFAESLLRSEFRDWLPPSRQHVTGRSTRSSEKLDMPLCRTDRYKNSPIPYLVNLLNK</sequence>
<proteinExistence type="predicted"/>
<accession>A0A9J7LSX0</accession>
<dbReference type="RefSeq" id="XP_035688672.1">
    <property type="nucleotide sequence ID" value="XM_035832779.1"/>
</dbReference>
<organism evidence="2 3">
    <name type="scientific">Branchiostoma floridae</name>
    <name type="common">Florida lancelet</name>
    <name type="synonym">Amphioxus</name>
    <dbReference type="NCBI Taxonomy" id="7739"/>
    <lineage>
        <taxon>Eukaryota</taxon>
        <taxon>Metazoa</taxon>
        <taxon>Chordata</taxon>
        <taxon>Cephalochordata</taxon>
        <taxon>Leptocardii</taxon>
        <taxon>Amphioxiformes</taxon>
        <taxon>Branchiostomatidae</taxon>
        <taxon>Branchiostoma</taxon>
    </lineage>
</organism>
<gene>
    <name evidence="3" type="primary">LOC118424240</name>
</gene>
<dbReference type="InterPro" id="IPR036691">
    <property type="entry name" value="Endo/exonu/phosph_ase_sf"/>
</dbReference>
<evidence type="ECO:0000313" key="2">
    <source>
        <dbReference type="Proteomes" id="UP000001554"/>
    </source>
</evidence>
<name>A0A9J7LSX0_BRAFL</name>
<dbReference type="PANTHER" id="PTHR47510">
    <property type="entry name" value="REVERSE TRANSCRIPTASE DOMAIN-CONTAINING PROTEIN"/>
    <property type="match status" value="1"/>
</dbReference>
<dbReference type="Pfam" id="PF00078">
    <property type="entry name" value="RVT_1"/>
    <property type="match status" value="1"/>
</dbReference>
<dbReference type="PANTHER" id="PTHR47510:SF3">
    <property type="entry name" value="ENDO_EXONUCLEASE_PHOSPHATASE DOMAIN-CONTAINING PROTEIN"/>
    <property type="match status" value="1"/>
</dbReference>
<evidence type="ECO:0000313" key="3">
    <source>
        <dbReference type="RefSeq" id="XP_035688672.1"/>
    </source>
</evidence>
<dbReference type="InterPro" id="IPR000477">
    <property type="entry name" value="RT_dom"/>
</dbReference>